<organism evidence="2 3">
    <name type="scientific">Artemia franciscana</name>
    <name type="common">Brine shrimp</name>
    <name type="synonym">Artemia sanfranciscana</name>
    <dbReference type="NCBI Taxonomy" id="6661"/>
    <lineage>
        <taxon>Eukaryota</taxon>
        <taxon>Metazoa</taxon>
        <taxon>Ecdysozoa</taxon>
        <taxon>Arthropoda</taxon>
        <taxon>Crustacea</taxon>
        <taxon>Branchiopoda</taxon>
        <taxon>Anostraca</taxon>
        <taxon>Artemiidae</taxon>
        <taxon>Artemia</taxon>
    </lineage>
</organism>
<reference evidence="2" key="1">
    <citation type="submission" date="2023-07" db="EMBL/GenBank/DDBJ databases">
        <title>Chromosome-level genome assembly of Artemia franciscana.</title>
        <authorList>
            <person name="Jo E."/>
        </authorList>
    </citation>
    <scope>NUCLEOTIDE SEQUENCE</scope>
    <source>
        <tissue evidence="2">Whole body</tissue>
    </source>
</reference>
<dbReference type="Pfam" id="PF18694">
    <property type="entry name" value="TDP-43_N"/>
    <property type="match status" value="1"/>
</dbReference>
<dbReference type="Proteomes" id="UP001187531">
    <property type="component" value="Unassembled WGS sequence"/>
</dbReference>
<gene>
    <name evidence="2" type="ORF">QYM36_019356</name>
</gene>
<dbReference type="InterPro" id="IPR041105">
    <property type="entry name" value="TDP-43_N"/>
</dbReference>
<name>A0AA88HAN5_ARTSF</name>
<accession>A0AA88HAN5</accession>
<evidence type="ECO:0000313" key="3">
    <source>
        <dbReference type="Proteomes" id="UP001187531"/>
    </source>
</evidence>
<evidence type="ECO:0000259" key="1">
    <source>
        <dbReference type="Pfam" id="PF18694"/>
    </source>
</evidence>
<dbReference type="AlphaFoldDB" id="A0AA88HAN5"/>
<proteinExistence type="predicted"/>
<feature type="domain" description="TAR DNA-binding protein 43 N-terminal" evidence="1">
    <location>
        <begin position="44"/>
        <end position="117"/>
    </location>
</feature>
<dbReference type="EMBL" id="JAVRJZ010001015">
    <property type="protein sequence ID" value="KAK2702046.1"/>
    <property type="molecule type" value="Genomic_DNA"/>
</dbReference>
<dbReference type="CDD" id="cd19609">
    <property type="entry name" value="NTD_TDP-43"/>
    <property type="match status" value="1"/>
</dbReference>
<protein>
    <recommendedName>
        <fullName evidence="1">TAR DNA-binding protein 43 N-terminal domain-containing protein</fullName>
    </recommendedName>
</protein>
<evidence type="ECO:0000313" key="2">
    <source>
        <dbReference type="EMBL" id="KAK2702046.1"/>
    </source>
</evidence>
<keyword evidence="3" id="KW-1185">Reference proteome</keyword>
<sequence length="134" mass="15106">MELQLDEDDSLLLTILKSQFPKANAILLKISTFNEEAPLRESFLRVSYPNSDESMKLPLEDDNSLLLTTLKSQFPNAIGLSYQRFDYGQDHGKDVCARPKEGKISPPPGGWSKTRYCSRDDTADTAETRYCSIP</sequence>
<comment type="caution">
    <text evidence="2">The sequence shown here is derived from an EMBL/GenBank/DDBJ whole genome shotgun (WGS) entry which is preliminary data.</text>
</comment>